<proteinExistence type="predicted"/>
<dbReference type="EMBL" id="LAZR01003424">
    <property type="protein sequence ID" value="KKN18464.1"/>
    <property type="molecule type" value="Genomic_DNA"/>
</dbReference>
<gene>
    <name evidence="1" type="ORF">LCGC14_0955490</name>
</gene>
<dbReference type="InterPro" id="IPR023366">
    <property type="entry name" value="ATP_synth_asu-like_sf"/>
</dbReference>
<organism evidence="1">
    <name type="scientific">marine sediment metagenome</name>
    <dbReference type="NCBI Taxonomy" id="412755"/>
    <lineage>
        <taxon>unclassified sequences</taxon>
        <taxon>metagenomes</taxon>
        <taxon>ecological metagenomes</taxon>
    </lineage>
</organism>
<reference evidence="1" key="1">
    <citation type="journal article" date="2015" name="Nature">
        <title>Complex archaea that bridge the gap between prokaryotes and eukaryotes.</title>
        <authorList>
            <person name="Spang A."/>
            <person name="Saw J.H."/>
            <person name="Jorgensen S.L."/>
            <person name="Zaremba-Niedzwiedzka K."/>
            <person name="Martijn J."/>
            <person name="Lind A.E."/>
            <person name="van Eijk R."/>
            <person name="Schleper C."/>
            <person name="Guy L."/>
            <person name="Ettema T.J."/>
        </authorList>
    </citation>
    <scope>NUCLEOTIDE SEQUENCE</scope>
</reference>
<protein>
    <submittedName>
        <fullName evidence="1">Uncharacterized protein</fullName>
    </submittedName>
</protein>
<sequence length="311" mass="32169">MKRLFSLFLLLGILAGQSHGINDAIKFGASGEVKITSGEIELPEITTPSAVSGSGKLYTKSNNELFFQDGNGAEHLLHGDAFGNIWFHSTSTASVTISTEDSLTLIDSFTVVGDQDDLGNVTGNISTNLLTLSSVGGAKYEIAFHASISVAGGASKELIIIPGITLNAPLDITDVTDDMVSPIVITSVAHGLNNGDMVLIAGVLVNVAANGTFGIANKADDTFQIVALDGTATTGDGDYNQGSPTGDITIVFPGNLVVHREVSQTTLGAISAEADRALNNSDAIGLYVANLDDTNNLSTVAVNLNIFKLGD</sequence>
<name>A0A0F9NKL6_9ZZZZ</name>
<dbReference type="AlphaFoldDB" id="A0A0F9NKL6"/>
<accession>A0A0F9NKL6</accession>
<evidence type="ECO:0000313" key="1">
    <source>
        <dbReference type="EMBL" id="KKN18464.1"/>
    </source>
</evidence>
<comment type="caution">
    <text evidence="1">The sequence shown here is derived from an EMBL/GenBank/DDBJ whole genome shotgun (WGS) entry which is preliminary data.</text>
</comment>
<dbReference type="Gene3D" id="2.40.30.20">
    <property type="match status" value="1"/>
</dbReference>